<proteinExistence type="predicted"/>
<gene>
    <name evidence="1" type="ORF">MANES_05G126700</name>
</gene>
<sequence>MPHSPWPMSTIEAGLGGHVHCSSRGYSGGYDRFPSSMLVILRGRQILQIRS</sequence>
<protein>
    <submittedName>
        <fullName evidence="1">Uncharacterized protein</fullName>
    </submittedName>
</protein>
<accession>A0A2C9VVR3</accession>
<reference evidence="1" key="1">
    <citation type="submission" date="2016-02" db="EMBL/GenBank/DDBJ databases">
        <title>WGS assembly of Manihot esculenta.</title>
        <authorList>
            <person name="Bredeson J.V."/>
            <person name="Prochnik S.E."/>
            <person name="Lyons J.B."/>
            <person name="Schmutz J."/>
            <person name="Grimwood J."/>
            <person name="Vrebalov J."/>
            <person name="Bart R.S."/>
            <person name="Amuge T."/>
            <person name="Ferguson M.E."/>
            <person name="Green R."/>
            <person name="Putnam N."/>
            <person name="Stites J."/>
            <person name="Rounsley S."/>
            <person name="Rokhsar D.S."/>
        </authorList>
    </citation>
    <scope>NUCLEOTIDE SEQUENCE [LARGE SCALE GENOMIC DNA]</scope>
    <source>
        <tissue evidence="1">Leaf</tissue>
    </source>
</reference>
<dbReference type="EMBL" id="CM004391">
    <property type="protein sequence ID" value="OAY50322.1"/>
    <property type="molecule type" value="Genomic_DNA"/>
</dbReference>
<name>A0A2C9VVR3_MANES</name>
<evidence type="ECO:0000313" key="1">
    <source>
        <dbReference type="EMBL" id="OAY50322.1"/>
    </source>
</evidence>
<organism evidence="1">
    <name type="scientific">Manihot esculenta</name>
    <name type="common">Cassava</name>
    <name type="synonym">Jatropha manihot</name>
    <dbReference type="NCBI Taxonomy" id="3983"/>
    <lineage>
        <taxon>Eukaryota</taxon>
        <taxon>Viridiplantae</taxon>
        <taxon>Streptophyta</taxon>
        <taxon>Embryophyta</taxon>
        <taxon>Tracheophyta</taxon>
        <taxon>Spermatophyta</taxon>
        <taxon>Magnoliopsida</taxon>
        <taxon>eudicotyledons</taxon>
        <taxon>Gunneridae</taxon>
        <taxon>Pentapetalae</taxon>
        <taxon>rosids</taxon>
        <taxon>fabids</taxon>
        <taxon>Malpighiales</taxon>
        <taxon>Euphorbiaceae</taxon>
        <taxon>Crotonoideae</taxon>
        <taxon>Manihoteae</taxon>
        <taxon>Manihot</taxon>
    </lineage>
</organism>
<dbReference type="AlphaFoldDB" id="A0A2C9VVR3"/>